<organism evidence="11 12">
    <name type="scientific">Setomelanomma holmii</name>
    <dbReference type="NCBI Taxonomy" id="210430"/>
    <lineage>
        <taxon>Eukaryota</taxon>
        <taxon>Fungi</taxon>
        <taxon>Dikarya</taxon>
        <taxon>Ascomycota</taxon>
        <taxon>Pezizomycotina</taxon>
        <taxon>Dothideomycetes</taxon>
        <taxon>Pleosporomycetidae</taxon>
        <taxon>Pleosporales</taxon>
        <taxon>Pleosporineae</taxon>
        <taxon>Phaeosphaeriaceae</taxon>
        <taxon>Setomelanomma</taxon>
    </lineage>
</organism>
<name>A0A9P4GXS1_9PLEO</name>
<sequence length="286" mass="32066">VARVKAGAVVKPTEEEDKSQEAAARPKRKGPAEKRECSICGTPKSVARSFKLTGACAHFSEICSLCIQKMLKDKIASRKLDEPELACPFPKCEHNMDATALKQICTKAFFVDYDKALVKHHLAASPNFIACLSLKCGHYFSIEECQATTKRSTKSKAKQNIACCYCDYEICLTCVRPWHSNTSCDKVKEKENEQSLAQIKKMGAKPCPKCGVNIEKNGGCDHMHRNTCRHDFCWQCLVPYHGNVQHLEHCSHSRRNVTVDPGNWAPDNLNQAQINRLIADAERRLD</sequence>
<dbReference type="Pfam" id="PF22191">
    <property type="entry name" value="IBR_1"/>
    <property type="match status" value="1"/>
</dbReference>
<keyword evidence="3" id="KW-0808">Transferase</keyword>
<dbReference type="EC" id="2.3.2.31" evidence="2"/>
<dbReference type="InterPro" id="IPR031127">
    <property type="entry name" value="E3_UB_ligase_RBR"/>
</dbReference>
<dbReference type="Proteomes" id="UP000799777">
    <property type="component" value="Unassembled WGS sequence"/>
</dbReference>
<dbReference type="GO" id="GO:0016567">
    <property type="term" value="P:protein ubiquitination"/>
    <property type="evidence" value="ECO:0007669"/>
    <property type="project" value="InterPro"/>
</dbReference>
<dbReference type="AlphaFoldDB" id="A0A9P4GXS1"/>
<dbReference type="PROSITE" id="PS51873">
    <property type="entry name" value="TRIAD"/>
    <property type="match status" value="1"/>
</dbReference>
<feature type="domain" description="RING-type" evidence="10">
    <location>
        <begin position="33"/>
        <end position="256"/>
    </location>
</feature>
<keyword evidence="7" id="KW-0833">Ubl conjugation pathway</keyword>
<evidence type="ECO:0000256" key="4">
    <source>
        <dbReference type="ARBA" id="ARBA00022723"/>
    </source>
</evidence>
<gene>
    <name evidence="11" type="ORF">EK21DRAFT_22220</name>
</gene>
<dbReference type="SUPFAM" id="SSF57850">
    <property type="entry name" value="RING/U-box"/>
    <property type="match status" value="2"/>
</dbReference>
<dbReference type="InterPro" id="IPR002867">
    <property type="entry name" value="IBR_dom"/>
</dbReference>
<keyword evidence="4" id="KW-0479">Metal-binding</keyword>
<evidence type="ECO:0000256" key="8">
    <source>
        <dbReference type="ARBA" id="ARBA00022833"/>
    </source>
</evidence>
<dbReference type="InterPro" id="IPR044066">
    <property type="entry name" value="TRIAD_supradom"/>
</dbReference>
<evidence type="ECO:0000256" key="6">
    <source>
        <dbReference type="ARBA" id="ARBA00022771"/>
    </source>
</evidence>
<dbReference type="PANTHER" id="PTHR11685">
    <property type="entry name" value="RBR FAMILY RING FINGER AND IBR DOMAIN-CONTAINING"/>
    <property type="match status" value="1"/>
</dbReference>
<dbReference type="GO" id="GO:0061630">
    <property type="term" value="F:ubiquitin protein ligase activity"/>
    <property type="evidence" value="ECO:0007669"/>
    <property type="project" value="UniProtKB-EC"/>
</dbReference>
<comment type="caution">
    <text evidence="11">The sequence shown here is derived from an EMBL/GenBank/DDBJ whole genome shotgun (WGS) entry which is preliminary data.</text>
</comment>
<keyword evidence="6" id="KW-0863">Zinc-finger</keyword>
<evidence type="ECO:0000313" key="12">
    <source>
        <dbReference type="Proteomes" id="UP000799777"/>
    </source>
</evidence>
<comment type="catalytic activity">
    <reaction evidence="1">
        <text>[E2 ubiquitin-conjugating enzyme]-S-ubiquitinyl-L-cysteine + [acceptor protein]-L-lysine = [E2 ubiquitin-conjugating enzyme]-L-cysteine + [acceptor protein]-N(6)-ubiquitinyl-L-lysine.</text>
        <dbReference type="EC" id="2.3.2.31"/>
    </reaction>
</comment>
<protein>
    <recommendedName>
        <fullName evidence="2">RBR-type E3 ubiquitin transferase</fullName>
        <ecNumber evidence="2">2.3.2.31</ecNumber>
    </recommendedName>
</protein>
<dbReference type="Pfam" id="PF01485">
    <property type="entry name" value="IBR"/>
    <property type="match status" value="1"/>
</dbReference>
<feature type="region of interest" description="Disordered" evidence="9">
    <location>
        <begin position="1"/>
        <end position="35"/>
    </location>
</feature>
<evidence type="ECO:0000259" key="10">
    <source>
        <dbReference type="PROSITE" id="PS51873"/>
    </source>
</evidence>
<dbReference type="CDD" id="cd20335">
    <property type="entry name" value="BRcat_RBR"/>
    <property type="match status" value="1"/>
</dbReference>
<evidence type="ECO:0000256" key="1">
    <source>
        <dbReference type="ARBA" id="ARBA00001798"/>
    </source>
</evidence>
<keyword evidence="12" id="KW-1185">Reference proteome</keyword>
<dbReference type="PROSITE" id="PS00518">
    <property type="entry name" value="ZF_RING_1"/>
    <property type="match status" value="1"/>
</dbReference>
<evidence type="ECO:0000256" key="5">
    <source>
        <dbReference type="ARBA" id="ARBA00022737"/>
    </source>
</evidence>
<evidence type="ECO:0000256" key="7">
    <source>
        <dbReference type="ARBA" id="ARBA00022786"/>
    </source>
</evidence>
<evidence type="ECO:0000256" key="2">
    <source>
        <dbReference type="ARBA" id="ARBA00012251"/>
    </source>
</evidence>
<dbReference type="SMART" id="SM00647">
    <property type="entry name" value="IBR"/>
    <property type="match status" value="2"/>
</dbReference>
<dbReference type="Gene3D" id="3.30.40.10">
    <property type="entry name" value="Zinc/RING finger domain, C3HC4 (zinc finger)"/>
    <property type="match status" value="1"/>
</dbReference>
<dbReference type="GO" id="GO:0008270">
    <property type="term" value="F:zinc ion binding"/>
    <property type="evidence" value="ECO:0007669"/>
    <property type="project" value="UniProtKB-KW"/>
</dbReference>
<dbReference type="OrthoDB" id="1431934at2759"/>
<keyword evidence="5" id="KW-0677">Repeat</keyword>
<evidence type="ECO:0000256" key="3">
    <source>
        <dbReference type="ARBA" id="ARBA00022679"/>
    </source>
</evidence>
<accession>A0A9P4GXS1</accession>
<dbReference type="InterPro" id="IPR013083">
    <property type="entry name" value="Znf_RING/FYVE/PHD"/>
</dbReference>
<reference evidence="11" key="1">
    <citation type="journal article" date="2020" name="Stud. Mycol.">
        <title>101 Dothideomycetes genomes: a test case for predicting lifestyles and emergence of pathogens.</title>
        <authorList>
            <person name="Haridas S."/>
            <person name="Albert R."/>
            <person name="Binder M."/>
            <person name="Bloem J."/>
            <person name="Labutti K."/>
            <person name="Salamov A."/>
            <person name="Andreopoulos B."/>
            <person name="Baker S."/>
            <person name="Barry K."/>
            <person name="Bills G."/>
            <person name="Bluhm B."/>
            <person name="Cannon C."/>
            <person name="Castanera R."/>
            <person name="Culley D."/>
            <person name="Daum C."/>
            <person name="Ezra D."/>
            <person name="Gonzalez J."/>
            <person name="Henrissat B."/>
            <person name="Kuo A."/>
            <person name="Liang C."/>
            <person name="Lipzen A."/>
            <person name="Lutzoni F."/>
            <person name="Magnuson J."/>
            <person name="Mondo S."/>
            <person name="Nolan M."/>
            <person name="Ohm R."/>
            <person name="Pangilinan J."/>
            <person name="Park H.-J."/>
            <person name="Ramirez L."/>
            <person name="Alfaro M."/>
            <person name="Sun H."/>
            <person name="Tritt A."/>
            <person name="Yoshinaga Y."/>
            <person name="Zwiers L.-H."/>
            <person name="Turgeon B."/>
            <person name="Goodwin S."/>
            <person name="Spatafora J."/>
            <person name="Crous P."/>
            <person name="Grigoriev I."/>
        </authorList>
    </citation>
    <scope>NUCLEOTIDE SEQUENCE</scope>
    <source>
        <strain evidence="11">CBS 110217</strain>
    </source>
</reference>
<keyword evidence="8" id="KW-0862">Zinc</keyword>
<proteinExistence type="predicted"/>
<dbReference type="Gene3D" id="1.20.120.1750">
    <property type="match status" value="1"/>
</dbReference>
<evidence type="ECO:0000256" key="9">
    <source>
        <dbReference type="SAM" id="MobiDB-lite"/>
    </source>
</evidence>
<dbReference type="InterPro" id="IPR017907">
    <property type="entry name" value="Znf_RING_CS"/>
</dbReference>
<feature type="non-terminal residue" evidence="11">
    <location>
        <position position="286"/>
    </location>
</feature>
<feature type="non-terminal residue" evidence="11">
    <location>
        <position position="1"/>
    </location>
</feature>
<dbReference type="EMBL" id="ML978281">
    <property type="protein sequence ID" value="KAF2024883.1"/>
    <property type="molecule type" value="Genomic_DNA"/>
</dbReference>
<evidence type="ECO:0000313" key="11">
    <source>
        <dbReference type="EMBL" id="KAF2024883.1"/>
    </source>
</evidence>